<protein>
    <submittedName>
        <fullName evidence="2">Uncharacterized protein</fullName>
    </submittedName>
</protein>
<evidence type="ECO:0000256" key="1">
    <source>
        <dbReference type="SAM" id="MobiDB-lite"/>
    </source>
</evidence>
<feature type="region of interest" description="Disordered" evidence="1">
    <location>
        <begin position="1"/>
        <end position="26"/>
    </location>
</feature>
<gene>
    <name evidence="2" type="ORF">K460DRAFT_189211</name>
</gene>
<accession>A0A9P4GCC3</accession>
<dbReference type="GeneID" id="63844357"/>
<proteinExistence type="predicted"/>
<evidence type="ECO:0000313" key="2">
    <source>
        <dbReference type="EMBL" id="KAF1842605.1"/>
    </source>
</evidence>
<keyword evidence="3" id="KW-1185">Reference proteome</keyword>
<feature type="compositionally biased region" description="Polar residues" evidence="1">
    <location>
        <begin position="10"/>
        <end position="26"/>
    </location>
</feature>
<dbReference type="RefSeq" id="XP_040785168.1">
    <property type="nucleotide sequence ID" value="XM_040927105.1"/>
</dbReference>
<dbReference type="Proteomes" id="UP000800039">
    <property type="component" value="Unassembled WGS sequence"/>
</dbReference>
<name>A0A9P4GCC3_9PLEO</name>
<sequence>MMSESSSSSGTANIIQTPGEQNESSPTFEVAKHYAPQGEWTLHRLVTCTGFLCHRCNKQKKAKLVATRHNQWDEVCCNGCYGELLSKGK</sequence>
<comment type="caution">
    <text evidence="2">The sequence shown here is derived from an EMBL/GenBank/DDBJ whole genome shotgun (WGS) entry which is preliminary data.</text>
</comment>
<organism evidence="2 3">
    <name type="scientific">Cucurbitaria berberidis CBS 394.84</name>
    <dbReference type="NCBI Taxonomy" id="1168544"/>
    <lineage>
        <taxon>Eukaryota</taxon>
        <taxon>Fungi</taxon>
        <taxon>Dikarya</taxon>
        <taxon>Ascomycota</taxon>
        <taxon>Pezizomycotina</taxon>
        <taxon>Dothideomycetes</taxon>
        <taxon>Pleosporomycetidae</taxon>
        <taxon>Pleosporales</taxon>
        <taxon>Pleosporineae</taxon>
        <taxon>Cucurbitariaceae</taxon>
        <taxon>Cucurbitaria</taxon>
    </lineage>
</organism>
<reference evidence="2" key="1">
    <citation type="submission" date="2020-01" db="EMBL/GenBank/DDBJ databases">
        <authorList>
            <consortium name="DOE Joint Genome Institute"/>
            <person name="Haridas S."/>
            <person name="Albert R."/>
            <person name="Binder M."/>
            <person name="Bloem J."/>
            <person name="Labutti K."/>
            <person name="Salamov A."/>
            <person name="Andreopoulos B."/>
            <person name="Baker S.E."/>
            <person name="Barry K."/>
            <person name="Bills G."/>
            <person name="Bluhm B.H."/>
            <person name="Cannon C."/>
            <person name="Castanera R."/>
            <person name="Culley D.E."/>
            <person name="Daum C."/>
            <person name="Ezra D."/>
            <person name="Gonzalez J.B."/>
            <person name="Henrissat B."/>
            <person name="Kuo A."/>
            <person name="Liang C."/>
            <person name="Lipzen A."/>
            <person name="Lutzoni F."/>
            <person name="Magnuson J."/>
            <person name="Mondo S."/>
            <person name="Nolan M."/>
            <person name="Ohm R."/>
            <person name="Pangilinan J."/>
            <person name="Park H.-J."/>
            <person name="Ramirez L."/>
            <person name="Alfaro M."/>
            <person name="Sun H."/>
            <person name="Tritt A."/>
            <person name="Yoshinaga Y."/>
            <person name="Zwiers L.-H."/>
            <person name="Turgeon B.G."/>
            <person name="Goodwin S.B."/>
            <person name="Spatafora J.W."/>
            <person name="Crous P.W."/>
            <person name="Grigoriev I.V."/>
        </authorList>
    </citation>
    <scope>NUCLEOTIDE SEQUENCE</scope>
    <source>
        <strain evidence="2">CBS 394.84</strain>
    </source>
</reference>
<dbReference type="AlphaFoldDB" id="A0A9P4GCC3"/>
<dbReference type="OrthoDB" id="3776781at2759"/>
<evidence type="ECO:0000313" key="3">
    <source>
        <dbReference type="Proteomes" id="UP000800039"/>
    </source>
</evidence>
<dbReference type="EMBL" id="ML976618">
    <property type="protein sequence ID" value="KAF1842605.1"/>
    <property type="molecule type" value="Genomic_DNA"/>
</dbReference>